<proteinExistence type="predicted"/>
<comment type="subcellular location">
    <subcellularLocation>
        <location evidence="1">Cell membrane</location>
        <topology evidence="1">Multi-pass membrane protein</topology>
    </subcellularLocation>
</comment>
<dbReference type="AlphaFoldDB" id="A0AAD9Q1W2"/>
<dbReference type="SUPFAM" id="SSF81321">
    <property type="entry name" value="Family A G protein-coupled receptor-like"/>
    <property type="match status" value="1"/>
</dbReference>
<dbReference type="PANTHER" id="PTHR22750">
    <property type="entry name" value="G-PROTEIN COUPLED RECEPTOR"/>
    <property type="match status" value="1"/>
</dbReference>
<evidence type="ECO:0000256" key="5">
    <source>
        <dbReference type="ARBA" id="ARBA00023136"/>
    </source>
</evidence>
<dbReference type="InterPro" id="IPR000276">
    <property type="entry name" value="GPCR_Rhodpsn"/>
</dbReference>
<dbReference type="Gene3D" id="1.20.1070.10">
    <property type="entry name" value="Rhodopsin 7-helix transmembrane proteins"/>
    <property type="match status" value="1"/>
</dbReference>
<evidence type="ECO:0000256" key="4">
    <source>
        <dbReference type="ARBA" id="ARBA00022989"/>
    </source>
</evidence>
<dbReference type="GO" id="GO:0005886">
    <property type="term" value="C:plasma membrane"/>
    <property type="evidence" value="ECO:0007669"/>
    <property type="project" value="UniProtKB-SubCell"/>
</dbReference>
<reference evidence="8" key="1">
    <citation type="journal article" date="2023" name="G3 (Bethesda)">
        <title>Whole genome assembly and annotation of the endangered Caribbean coral Acropora cervicornis.</title>
        <authorList>
            <person name="Selwyn J.D."/>
            <person name="Vollmer S.V."/>
        </authorList>
    </citation>
    <scope>NUCLEOTIDE SEQUENCE</scope>
    <source>
        <strain evidence="8">K2</strain>
    </source>
</reference>
<keyword evidence="4 6" id="KW-1133">Transmembrane helix</keyword>
<sequence>MKSICEIKLSTYVYIFLVARRLEISTVQLSQNGSIEENKRNHRKERKAAKTIAMILGVAITCWIPFLIISRIFAKEQDVDLIVSLMSSLQVLSVCNSSLNPYIYCVRSQRYYVAFIKLLGLQKILSKKVRVTSRVLPHGYNLPLHARTPCQGKAVFNDVTA</sequence>
<keyword evidence="2" id="KW-1003">Cell membrane</keyword>
<dbReference type="EMBL" id="JARQWQ010000079">
    <property type="protein sequence ID" value="KAK2553237.1"/>
    <property type="molecule type" value="Genomic_DNA"/>
</dbReference>
<dbReference type="Proteomes" id="UP001249851">
    <property type="component" value="Unassembled WGS sequence"/>
</dbReference>
<dbReference type="InterPro" id="IPR017452">
    <property type="entry name" value="GPCR_Rhodpsn_7TM"/>
</dbReference>
<evidence type="ECO:0000256" key="2">
    <source>
        <dbReference type="ARBA" id="ARBA00022475"/>
    </source>
</evidence>
<evidence type="ECO:0000256" key="3">
    <source>
        <dbReference type="ARBA" id="ARBA00022692"/>
    </source>
</evidence>
<protein>
    <submittedName>
        <fullName evidence="8">Trace amine-associated receptor 13c</fullName>
    </submittedName>
</protein>
<keyword evidence="8" id="KW-0675">Receptor</keyword>
<dbReference type="PRINTS" id="PR00237">
    <property type="entry name" value="GPCRRHODOPSN"/>
</dbReference>
<keyword evidence="5 6" id="KW-0472">Membrane</keyword>
<dbReference type="PROSITE" id="PS50262">
    <property type="entry name" value="G_PROTEIN_RECEP_F1_2"/>
    <property type="match status" value="1"/>
</dbReference>
<feature type="transmembrane region" description="Helical" evidence="6">
    <location>
        <begin position="81"/>
        <end position="103"/>
    </location>
</feature>
<evidence type="ECO:0000313" key="8">
    <source>
        <dbReference type="EMBL" id="KAK2553237.1"/>
    </source>
</evidence>
<organism evidence="8 9">
    <name type="scientific">Acropora cervicornis</name>
    <name type="common">Staghorn coral</name>
    <dbReference type="NCBI Taxonomy" id="6130"/>
    <lineage>
        <taxon>Eukaryota</taxon>
        <taxon>Metazoa</taxon>
        <taxon>Cnidaria</taxon>
        <taxon>Anthozoa</taxon>
        <taxon>Hexacorallia</taxon>
        <taxon>Scleractinia</taxon>
        <taxon>Astrocoeniina</taxon>
        <taxon>Acroporidae</taxon>
        <taxon>Acropora</taxon>
    </lineage>
</organism>
<evidence type="ECO:0000259" key="7">
    <source>
        <dbReference type="PROSITE" id="PS50262"/>
    </source>
</evidence>
<feature type="transmembrane region" description="Helical" evidence="6">
    <location>
        <begin position="48"/>
        <end position="69"/>
    </location>
</feature>
<feature type="domain" description="G-protein coupled receptors family 1 profile" evidence="7">
    <location>
        <begin position="1"/>
        <end position="104"/>
    </location>
</feature>
<reference evidence="8" key="2">
    <citation type="journal article" date="2023" name="Science">
        <title>Genomic signatures of disease resistance in endangered staghorn corals.</title>
        <authorList>
            <person name="Vollmer S.V."/>
            <person name="Selwyn J.D."/>
            <person name="Despard B.A."/>
            <person name="Roesel C.L."/>
        </authorList>
    </citation>
    <scope>NUCLEOTIDE SEQUENCE</scope>
    <source>
        <strain evidence="8">K2</strain>
    </source>
</reference>
<evidence type="ECO:0000256" key="1">
    <source>
        <dbReference type="ARBA" id="ARBA00004651"/>
    </source>
</evidence>
<name>A0AAD9Q1W2_ACRCE</name>
<gene>
    <name evidence="8" type="ORF">P5673_025435</name>
</gene>
<keyword evidence="3 6" id="KW-0812">Transmembrane</keyword>
<keyword evidence="9" id="KW-1185">Reference proteome</keyword>
<comment type="caution">
    <text evidence="8">The sequence shown here is derived from an EMBL/GenBank/DDBJ whole genome shotgun (WGS) entry which is preliminary data.</text>
</comment>
<accession>A0AAD9Q1W2</accession>
<dbReference type="GO" id="GO:0004930">
    <property type="term" value="F:G protein-coupled receptor activity"/>
    <property type="evidence" value="ECO:0007669"/>
    <property type="project" value="InterPro"/>
</dbReference>
<evidence type="ECO:0000256" key="6">
    <source>
        <dbReference type="SAM" id="Phobius"/>
    </source>
</evidence>
<evidence type="ECO:0000313" key="9">
    <source>
        <dbReference type="Proteomes" id="UP001249851"/>
    </source>
</evidence>
<dbReference type="Pfam" id="PF00001">
    <property type="entry name" value="7tm_1"/>
    <property type="match status" value="1"/>
</dbReference>